<evidence type="ECO:0000256" key="3">
    <source>
        <dbReference type="ARBA" id="ARBA00022448"/>
    </source>
</evidence>
<organism evidence="9 10">
    <name type="scientific">Pelagerythrobacter rhizovicinus</name>
    <dbReference type="NCBI Taxonomy" id="2268576"/>
    <lineage>
        <taxon>Bacteria</taxon>
        <taxon>Pseudomonadati</taxon>
        <taxon>Pseudomonadota</taxon>
        <taxon>Alphaproteobacteria</taxon>
        <taxon>Sphingomonadales</taxon>
        <taxon>Erythrobacteraceae</taxon>
        <taxon>Pelagerythrobacter</taxon>
    </lineage>
</organism>
<dbReference type="EMBL" id="SDPV01000002">
    <property type="protein sequence ID" value="RXZ64182.1"/>
    <property type="molecule type" value="Genomic_DNA"/>
</dbReference>
<sequence>MELTFELVAFLMAVAFLAGAVDAIAGGGGLLTLPALLAAGASPAAALGTNKLQSTFGVATAVITFARKGRIDLRRFGGPAIAAFLGSVGGAFVLTRIDPEFLSGLIPALLIAMVIYYSLKPNLSDEDRHVRARPVLLLAVALVIGFYDGFFGPGTGSFLTTALIAAFGLGTVNAIAHTKLLNFASNLASLVVLLAAGEVLIVPGLAMAVASVAGGYVGAHSALRFGGKAVRPLLIVMCLALTAKLLADPANPLTAAILEWWAGASR</sequence>
<evidence type="ECO:0000256" key="8">
    <source>
        <dbReference type="RuleBase" id="RU363041"/>
    </source>
</evidence>
<dbReference type="InterPro" id="IPR052017">
    <property type="entry name" value="TSUP"/>
</dbReference>
<evidence type="ECO:0000256" key="4">
    <source>
        <dbReference type="ARBA" id="ARBA00022475"/>
    </source>
</evidence>
<keyword evidence="5 8" id="KW-0812">Transmembrane</keyword>
<evidence type="ECO:0000256" key="6">
    <source>
        <dbReference type="ARBA" id="ARBA00022989"/>
    </source>
</evidence>
<accession>A0A4Q2KL51</accession>
<comment type="subcellular location">
    <subcellularLocation>
        <location evidence="1 8">Cell membrane</location>
        <topology evidence="1 8">Multi-pass membrane protein</topology>
    </subcellularLocation>
</comment>
<name>A0A4Q2KL51_9SPHN</name>
<protein>
    <recommendedName>
        <fullName evidence="8">Probable membrane transporter protein</fullName>
    </recommendedName>
</protein>
<dbReference type="PANTHER" id="PTHR30269:SF0">
    <property type="entry name" value="MEMBRANE TRANSPORTER PROTEIN YFCA-RELATED"/>
    <property type="match status" value="1"/>
</dbReference>
<feature type="transmembrane region" description="Helical" evidence="8">
    <location>
        <begin position="78"/>
        <end position="95"/>
    </location>
</feature>
<dbReference type="RefSeq" id="WP_129524495.1">
    <property type="nucleotide sequence ID" value="NZ_SDPV01000002.1"/>
</dbReference>
<evidence type="ECO:0000256" key="5">
    <source>
        <dbReference type="ARBA" id="ARBA00022692"/>
    </source>
</evidence>
<keyword evidence="7 8" id="KW-0472">Membrane</keyword>
<keyword evidence="3" id="KW-0813">Transport</keyword>
<dbReference type="PANTHER" id="PTHR30269">
    <property type="entry name" value="TRANSMEMBRANE PROTEIN YFCA"/>
    <property type="match status" value="1"/>
</dbReference>
<dbReference type="InterPro" id="IPR002781">
    <property type="entry name" value="TM_pro_TauE-like"/>
</dbReference>
<comment type="caution">
    <text evidence="9">The sequence shown here is derived from an EMBL/GenBank/DDBJ whole genome shotgun (WGS) entry which is preliminary data.</text>
</comment>
<feature type="transmembrane region" description="Helical" evidence="8">
    <location>
        <begin position="131"/>
        <end position="150"/>
    </location>
</feature>
<feature type="transmembrane region" description="Helical" evidence="8">
    <location>
        <begin position="187"/>
        <end position="217"/>
    </location>
</feature>
<dbReference type="Pfam" id="PF01925">
    <property type="entry name" value="TauE"/>
    <property type="match status" value="1"/>
</dbReference>
<evidence type="ECO:0000313" key="10">
    <source>
        <dbReference type="Proteomes" id="UP000293623"/>
    </source>
</evidence>
<evidence type="ECO:0000313" key="9">
    <source>
        <dbReference type="EMBL" id="RXZ64182.1"/>
    </source>
</evidence>
<keyword evidence="6 8" id="KW-1133">Transmembrane helix</keyword>
<feature type="transmembrane region" description="Helical" evidence="8">
    <location>
        <begin position="156"/>
        <end position="175"/>
    </location>
</feature>
<comment type="similarity">
    <text evidence="2 8">Belongs to the 4-toluene sulfonate uptake permease (TSUP) (TC 2.A.102) family.</text>
</comment>
<keyword evidence="10" id="KW-1185">Reference proteome</keyword>
<dbReference type="OrthoDB" id="554695at2"/>
<evidence type="ECO:0000256" key="7">
    <source>
        <dbReference type="ARBA" id="ARBA00023136"/>
    </source>
</evidence>
<reference evidence="9 10" key="1">
    <citation type="submission" date="2019-01" db="EMBL/GenBank/DDBJ databases">
        <title>Altererythrobacter rhizovicinus sp. nov., isolated from the rhizosphere soil of Haloxylon ammodendron.</title>
        <authorList>
            <person name="Li H.-P."/>
            <person name="Gou J.-Y."/>
            <person name="Yao D."/>
            <person name="Han Q.-Q."/>
            <person name="Shao K.-Z."/>
            <person name="Zhao Q."/>
            <person name="Zhang J.-L."/>
        </authorList>
    </citation>
    <scope>NUCLEOTIDE SEQUENCE [LARGE SCALE GENOMIC DNA]</scope>
    <source>
        <strain evidence="9 10">AY-3R</strain>
    </source>
</reference>
<keyword evidence="4 8" id="KW-1003">Cell membrane</keyword>
<feature type="transmembrane region" description="Helical" evidence="8">
    <location>
        <begin position="47"/>
        <end position="66"/>
    </location>
</feature>
<dbReference type="GO" id="GO:0005886">
    <property type="term" value="C:plasma membrane"/>
    <property type="evidence" value="ECO:0007669"/>
    <property type="project" value="UniProtKB-SubCell"/>
</dbReference>
<dbReference type="AlphaFoldDB" id="A0A4Q2KL51"/>
<evidence type="ECO:0000256" key="2">
    <source>
        <dbReference type="ARBA" id="ARBA00009142"/>
    </source>
</evidence>
<feature type="transmembrane region" description="Helical" evidence="8">
    <location>
        <begin position="101"/>
        <end position="119"/>
    </location>
</feature>
<gene>
    <name evidence="9" type="ORF">ETX26_09715</name>
</gene>
<proteinExistence type="inferred from homology"/>
<dbReference type="Proteomes" id="UP000293623">
    <property type="component" value="Unassembled WGS sequence"/>
</dbReference>
<evidence type="ECO:0000256" key="1">
    <source>
        <dbReference type="ARBA" id="ARBA00004651"/>
    </source>
</evidence>